<keyword evidence="4" id="KW-0949">S-adenosyl-L-methionine</keyword>
<dbReference type="GO" id="GO:0008170">
    <property type="term" value="F:N-methyltransferase activity"/>
    <property type="evidence" value="ECO:0007669"/>
    <property type="project" value="InterPro"/>
</dbReference>
<sequence length="313" mass="34843">MTTPTGSIGSSCPHHARQSLQTKPDIDALGPWSLDTVHNTDCMNGLQQLPTGKLDVVVTSPPYWGQRGTSGIGSEPDPRDYVRNLTAILAEAMRCLKPSGTLWLNIGDAYNTPINWREKDHTYSSLGPDGNGLKPTNSAYTKKRGHRRAFLEKGTSWLHYGNLLAIPYRVVLAMSDAGFLFQGEIIWQKSRPLPEGQCRRPHRRHEGIYVFANNEQHRFRTKPPVGSVWKLVQTPNRTPHCSTFPLELPFRCIEAAAVESRGIVCDPFMGSGTTGRAALMLGHQFVGFELDPDTCKLANESVRKSEQMSLSFR</sequence>
<dbReference type="PRINTS" id="PR00508">
    <property type="entry name" value="S21N4MTFRASE"/>
</dbReference>
<feature type="region of interest" description="Disordered" evidence="9">
    <location>
        <begin position="1"/>
        <end position="20"/>
    </location>
</feature>
<dbReference type="GO" id="GO:0003677">
    <property type="term" value="F:DNA binding"/>
    <property type="evidence" value="ECO:0007669"/>
    <property type="project" value="UniProtKB-KW"/>
</dbReference>
<evidence type="ECO:0000256" key="3">
    <source>
        <dbReference type="ARBA" id="ARBA00022679"/>
    </source>
</evidence>
<dbReference type="InterPro" id="IPR029063">
    <property type="entry name" value="SAM-dependent_MTases_sf"/>
</dbReference>
<evidence type="ECO:0000256" key="9">
    <source>
        <dbReference type="SAM" id="MobiDB-lite"/>
    </source>
</evidence>
<dbReference type="EC" id="2.1.1.-" evidence="8"/>
<evidence type="ECO:0000256" key="6">
    <source>
        <dbReference type="ARBA" id="ARBA00023125"/>
    </source>
</evidence>
<accession>A0A6B1F4X3</accession>
<keyword evidence="2 11" id="KW-0489">Methyltransferase</keyword>
<reference evidence="11" key="1">
    <citation type="submission" date="2019-09" db="EMBL/GenBank/DDBJ databases">
        <title>Characterisation of the sponge microbiome using genome-centric metagenomics.</title>
        <authorList>
            <person name="Engelberts J.P."/>
            <person name="Robbins S.J."/>
            <person name="De Goeij J.M."/>
            <person name="Aranda M."/>
            <person name="Bell S.C."/>
            <person name="Webster N.S."/>
        </authorList>
    </citation>
    <scope>NUCLEOTIDE SEQUENCE</scope>
    <source>
        <strain evidence="11">SB0676_bin_10</strain>
    </source>
</reference>
<protein>
    <recommendedName>
        <fullName evidence="8">Methyltransferase</fullName>
        <ecNumber evidence="8">2.1.1.-</ecNumber>
    </recommendedName>
</protein>
<comment type="catalytic activity">
    <reaction evidence="7">
        <text>a 2'-deoxycytidine in DNA + S-adenosyl-L-methionine = an N(4)-methyl-2'-deoxycytidine in DNA + S-adenosyl-L-homocysteine + H(+)</text>
        <dbReference type="Rhea" id="RHEA:16857"/>
        <dbReference type="Rhea" id="RHEA-COMP:11369"/>
        <dbReference type="Rhea" id="RHEA-COMP:13674"/>
        <dbReference type="ChEBI" id="CHEBI:15378"/>
        <dbReference type="ChEBI" id="CHEBI:57856"/>
        <dbReference type="ChEBI" id="CHEBI:59789"/>
        <dbReference type="ChEBI" id="CHEBI:85452"/>
        <dbReference type="ChEBI" id="CHEBI:137933"/>
        <dbReference type="EC" id="2.1.1.113"/>
    </reaction>
</comment>
<proteinExistence type="inferred from homology"/>
<comment type="similarity">
    <text evidence="1">Belongs to the N(4)/N(6)-methyltransferase family. N(4) subfamily.</text>
</comment>
<dbReference type="GO" id="GO:0032259">
    <property type="term" value="P:methylation"/>
    <property type="evidence" value="ECO:0007669"/>
    <property type="project" value="UniProtKB-KW"/>
</dbReference>
<dbReference type="InterPro" id="IPR001091">
    <property type="entry name" value="RM_Methyltransferase"/>
</dbReference>
<keyword evidence="6" id="KW-0238">DNA-binding</keyword>
<comment type="caution">
    <text evidence="11">The sequence shown here is derived from an EMBL/GenBank/DDBJ whole genome shotgun (WGS) entry which is preliminary data.</text>
</comment>
<evidence type="ECO:0000256" key="8">
    <source>
        <dbReference type="RuleBase" id="RU362026"/>
    </source>
</evidence>
<evidence type="ECO:0000256" key="5">
    <source>
        <dbReference type="ARBA" id="ARBA00022747"/>
    </source>
</evidence>
<feature type="domain" description="DNA methylase N-4/N-6" evidence="10">
    <location>
        <begin position="55"/>
        <end position="300"/>
    </location>
</feature>
<dbReference type="AlphaFoldDB" id="A0A6B1F4X3"/>
<dbReference type="EMBL" id="VYDO01000114">
    <property type="protein sequence ID" value="MYG38051.1"/>
    <property type="molecule type" value="Genomic_DNA"/>
</dbReference>
<evidence type="ECO:0000259" key="10">
    <source>
        <dbReference type="Pfam" id="PF01555"/>
    </source>
</evidence>
<dbReference type="InterPro" id="IPR017985">
    <property type="entry name" value="MeTrfase_CN4_CS"/>
</dbReference>
<evidence type="ECO:0000256" key="7">
    <source>
        <dbReference type="ARBA" id="ARBA00049120"/>
    </source>
</evidence>
<dbReference type="SUPFAM" id="SSF53335">
    <property type="entry name" value="S-adenosyl-L-methionine-dependent methyltransferases"/>
    <property type="match status" value="1"/>
</dbReference>
<keyword evidence="5" id="KW-0680">Restriction system</keyword>
<evidence type="ECO:0000256" key="1">
    <source>
        <dbReference type="ARBA" id="ARBA00010203"/>
    </source>
</evidence>
<keyword evidence="3 11" id="KW-0808">Transferase</keyword>
<dbReference type="Pfam" id="PF01555">
    <property type="entry name" value="N6_N4_Mtase"/>
    <property type="match status" value="1"/>
</dbReference>
<dbReference type="Gene3D" id="3.40.50.150">
    <property type="entry name" value="Vaccinia Virus protein VP39"/>
    <property type="match status" value="1"/>
</dbReference>
<evidence type="ECO:0000256" key="2">
    <source>
        <dbReference type="ARBA" id="ARBA00022603"/>
    </source>
</evidence>
<dbReference type="GO" id="GO:0009307">
    <property type="term" value="P:DNA restriction-modification system"/>
    <property type="evidence" value="ECO:0007669"/>
    <property type="project" value="UniProtKB-KW"/>
</dbReference>
<organism evidence="11">
    <name type="scientific">Synechococcus sp. SB0676_bin_10</name>
    <dbReference type="NCBI Taxonomy" id="2604869"/>
    <lineage>
        <taxon>Bacteria</taxon>
        <taxon>Bacillati</taxon>
        <taxon>Cyanobacteriota</taxon>
        <taxon>Cyanophyceae</taxon>
        <taxon>Synechococcales</taxon>
        <taxon>Synechococcaceae</taxon>
        <taxon>Synechococcus</taxon>
    </lineage>
</organism>
<feature type="compositionally biased region" description="Polar residues" evidence="9">
    <location>
        <begin position="1"/>
        <end position="10"/>
    </location>
</feature>
<dbReference type="InterPro" id="IPR002941">
    <property type="entry name" value="DNA_methylase_N4/N6"/>
</dbReference>
<evidence type="ECO:0000256" key="4">
    <source>
        <dbReference type="ARBA" id="ARBA00022691"/>
    </source>
</evidence>
<gene>
    <name evidence="11" type="ORF">F4162_03400</name>
</gene>
<evidence type="ECO:0000313" key="11">
    <source>
        <dbReference type="EMBL" id="MYG38051.1"/>
    </source>
</evidence>
<dbReference type="PROSITE" id="PS00093">
    <property type="entry name" value="N4_MTASE"/>
    <property type="match status" value="1"/>
</dbReference>
<name>A0A6B1F4X3_9SYNE</name>
<dbReference type="GO" id="GO:0015667">
    <property type="term" value="F:site-specific DNA-methyltransferase (cytosine-N4-specific) activity"/>
    <property type="evidence" value="ECO:0007669"/>
    <property type="project" value="UniProtKB-EC"/>
</dbReference>